<reference evidence="3 4" key="1">
    <citation type="submission" date="2021-01" db="EMBL/GenBank/DDBJ databases">
        <title>Belnapia mucosa sp. nov. and Belnapia arida sp. nov., isolated from the Tabernas Desert (Almeria, Spain).</title>
        <authorList>
            <person name="Molina-Menor E."/>
            <person name="Vidal-Verdu A."/>
            <person name="Calonge A."/>
            <person name="Satari L."/>
            <person name="Pereto J."/>
            <person name="Porcar M."/>
        </authorList>
    </citation>
    <scope>NUCLEOTIDE SEQUENCE [LARGE SCALE GENOMIC DNA]</scope>
    <source>
        <strain evidence="3 4">T18</strain>
    </source>
</reference>
<evidence type="ECO:0000313" key="4">
    <source>
        <dbReference type="Proteomes" id="UP000660885"/>
    </source>
</evidence>
<gene>
    <name evidence="3" type="ORF">JMJ56_20500</name>
</gene>
<keyword evidence="2" id="KW-0456">Lyase</keyword>
<evidence type="ECO:0000256" key="1">
    <source>
        <dbReference type="ARBA" id="ARBA00008679"/>
    </source>
</evidence>
<dbReference type="SUPFAM" id="SSF51569">
    <property type="entry name" value="Aldolase"/>
    <property type="match status" value="1"/>
</dbReference>
<evidence type="ECO:0000256" key="2">
    <source>
        <dbReference type="ARBA" id="ARBA00023239"/>
    </source>
</evidence>
<dbReference type="InterPro" id="IPR002915">
    <property type="entry name" value="DeoC/FbaB/LacD_aldolase"/>
</dbReference>
<comment type="caution">
    <text evidence="3">The sequence shown here is derived from an EMBL/GenBank/DDBJ whole genome shotgun (WGS) entry which is preliminary data.</text>
</comment>
<protein>
    <submittedName>
        <fullName evidence="3">Aldolase</fullName>
    </submittedName>
</protein>
<organism evidence="3 4">
    <name type="scientific">Belnapia arida</name>
    <dbReference type="NCBI Taxonomy" id="2804533"/>
    <lineage>
        <taxon>Bacteria</taxon>
        <taxon>Pseudomonadati</taxon>
        <taxon>Pseudomonadota</taxon>
        <taxon>Alphaproteobacteria</taxon>
        <taxon>Acetobacterales</taxon>
        <taxon>Roseomonadaceae</taxon>
        <taxon>Belnapia</taxon>
    </lineage>
</organism>
<keyword evidence="4" id="KW-1185">Reference proteome</keyword>
<proteinExistence type="inferred from homology"/>
<dbReference type="Pfam" id="PF01791">
    <property type="entry name" value="DeoC"/>
    <property type="match status" value="1"/>
</dbReference>
<dbReference type="EMBL" id="JAETWB010000013">
    <property type="protein sequence ID" value="MBL6080401.1"/>
    <property type="molecule type" value="Genomic_DNA"/>
</dbReference>
<dbReference type="PANTHER" id="PTHR39340">
    <property type="entry name" value="SULFOFRUCTOSEPHOSPHATE ALDOLASE"/>
    <property type="match status" value="1"/>
</dbReference>
<dbReference type="InterPro" id="IPR050552">
    <property type="entry name" value="LacD_aldolase"/>
</dbReference>
<accession>A0ABS1U6U4</accession>
<sequence>MNNSTQKADISALARPSGAFAMLAVDQREGLRAMMAEFQDGPVTDRQMSDFKMAALRALTPHASAALLDRELAWDRAVAERAVAPGCALIAAGDTLISGPGELVAEARIDEAVVPAKVRAEGAVAMKLLVIWRPDEPPEPRVALVDDFVARCRAAGLASIVEPVCRRRRDGQPWNTAEGILPAARELGGRGADIYKAEMPLFGKGGEAEVRRACAELTRTVQGPWVVLSSGVEPDAFPQAVDWACREGAVGFLAGRAVWRMVIGRPDLDAALQQEAVPRLQRLAEVVDRAVGG</sequence>
<dbReference type="Proteomes" id="UP000660885">
    <property type="component" value="Unassembled WGS sequence"/>
</dbReference>
<name>A0ABS1U6U4_9PROT</name>
<dbReference type="InterPro" id="IPR013785">
    <property type="entry name" value="Aldolase_TIM"/>
</dbReference>
<evidence type="ECO:0000313" key="3">
    <source>
        <dbReference type="EMBL" id="MBL6080401.1"/>
    </source>
</evidence>
<dbReference type="PANTHER" id="PTHR39340:SF1">
    <property type="entry name" value="SULFOFRUCTOSEPHOSPHATE ALDOLASE"/>
    <property type="match status" value="1"/>
</dbReference>
<dbReference type="SMART" id="SM01133">
    <property type="entry name" value="DeoC"/>
    <property type="match status" value="1"/>
</dbReference>
<dbReference type="RefSeq" id="WP_202833633.1">
    <property type="nucleotide sequence ID" value="NZ_JAETWB010000013.1"/>
</dbReference>
<comment type="similarity">
    <text evidence="1">Belongs to the aldolase LacD family.</text>
</comment>
<dbReference type="Gene3D" id="3.20.20.70">
    <property type="entry name" value="Aldolase class I"/>
    <property type="match status" value="1"/>
</dbReference>